<feature type="region of interest" description="Disordered" evidence="1">
    <location>
        <begin position="1"/>
        <end position="112"/>
    </location>
</feature>
<name>A0ABR0M3D0_9PEZI</name>
<feature type="non-terminal residue" evidence="2">
    <location>
        <position position="1"/>
    </location>
</feature>
<organism evidence="2 3">
    <name type="scientific">Cryomyces antarcticus</name>
    <dbReference type="NCBI Taxonomy" id="329879"/>
    <lineage>
        <taxon>Eukaryota</taxon>
        <taxon>Fungi</taxon>
        <taxon>Dikarya</taxon>
        <taxon>Ascomycota</taxon>
        <taxon>Pezizomycotina</taxon>
        <taxon>Dothideomycetes</taxon>
        <taxon>Dothideomycetes incertae sedis</taxon>
        <taxon>Cryomyces</taxon>
    </lineage>
</organism>
<evidence type="ECO:0000313" key="2">
    <source>
        <dbReference type="EMBL" id="KAK5278367.1"/>
    </source>
</evidence>
<feature type="compositionally biased region" description="Basic residues" evidence="1">
    <location>
        <begin position="81"/>
        <end position="105"/>
    </location>
</feature>
<accession>A0ABR0M3D0</accession>
<sequence length="157" mass="17976">AGGHERRAPAADQRGVQGRRRHVEGRLRHQRARLPAHPGQRHAVDGDAARRHPRRGPARGAAHPAARRRRRERRRGERRPSRQHARPARTGTRPRRPGRPRRHRPQLVDAAHDRRLLPHLVREVHGPDRRLRRPVRRLLPAQGVSVGQGRAGHAGRL</sequence>
<dbReference type="Proteomes" id="UP001357485">
    <property type="component" value="Unassembled WGS sequence"/>
</dbReference>
<reference evidence="2 3" key="1">
    <citation type="submission" date="2023-08" db="EMBL/GenBank/DDBJ databases">
        <title>Black Yeasts Isolated from many extreme environments.</title>
        <authorList>
            <person name="Coleine C."/>
            <person name="Stajich J.E."/>
            <person name="Selbmann L."/>
        </authorList>
    </citation>
    <scope>NUCLEOTIDE SEQUENCE [LARGE SCALE GENOMIC DNA]</scope>
    <source>
        <strain evidence="2 3">CCFEE 536</strain>
    </source>
</reference>
<feature type="compositionally biased region" description="Basic residues" evidence="1">
    <location>
        <begin position="17"/>
        <end position="34"/>
    </location>
</feature>
<feature type="non-terminal residue" evidence="2">
    <location>
        <position position="157"/>
    </location>
</feature>
<gene>
    <name evidence="2" type="ORF">LTR16_008699</name>
</gene>
<dbReference type="EMBL" id="JAVRRA010002119">
    <property type="protein sequence ID" value="KAK5278367.1"/>
    <property type="molecule type" value="Genomic_DNA"/>
</dbReference>
<evidence type="ECO:0000256" key="1">
    <source>
        <dbReference type="SAM" id="MobiDB-lite"/>
    </source>
</evidence>
<protein>
    <submittedName>
        <fullName evidence="2">Uncharacterized protein</fullName>
    </submittedName>
</protein>
<proteinExistence type="predicted"/>
<comment type="caution">
    <text evidence="2">The sequence shown here is derived from an EMBL/GenBank/DDBJ whole genome shotgun (WGS) entry which is preliminary data.</text>
</comment>
<keyword evidence="3" id="KW-1185">Reference proteome</keyword>
<evidence type="ECO:0000313" key="3">
    <source>
        <dbReference type="Proteomes" id="UP001357485"/>
    </source>
</evidence>